<feature type="transmembrane region" description="Helical" evidence="8">
    <location>
        <begin position="136"/>
        <end position="160"/>
    </location>
</feature>
<feature type="compositionally biased region" description="Polar residues" evidence="7">
    <location>
        <begin position="44"/>
        <end position="61"/>
    </location>
</feature>
<evidence type="ECO:0000313" key="10">
    <source>
        <dbReference type="EMBL" id="EPE02591.1"/>
    </source>
</evidence>
<dbReference type="eggNOG" id="KOG0254">
    <property type="taxonomic scope" value="Eukaryota"/>
</dbReference>
<feature type="transmembrane region" description="Helical" evidence="8">
    <location>
        <begin position="602"/>
        <end position="625"/>
    </location>
</feature>
<feature type="transmembrane region" description="Helical" evidence="8">
    <location>
        <begin position="328"/>
        <end position="347"/>
    </location>
</feature>
<organism evidence="10 11">
    <name type="scientific">Ophiostoma piceae (strain UAMH 11346)</name>
    <name type="common">Sap stain fungus</name>
    <dbReference type="NCBI Taxonomy" id="1262450"/>
    <lineage>
        <taxon>Eukaryota</taxon>
        <taxon>Fungi</taxon>
        <taxon>Dikarya</taxon>
        <taxon>Ascomycota</taxon>
        <taxon>Pezizomycotina</taxon>
        <taxon>Sordariomycetes</taxon>
        <taxon>Sordariomycetidae</taxon>
        <taxon>Ophiostomatales</taxon>
        <taxon>Ophiostomataceae</taxon>
        <taxon>Ophiostoma</taxon>
    </lineage>
</organism>
<dbReference type="GO" id="GO:0005886">
    <property type="term" value="C:plasma membrane"/>
    <property type="evidence" value="ECO:0007669"/>
    <property type="project" value="TreeGrafter"/>
</dbReference>
<feature type="transmembrane region" description="Helical" evidence="8">
    <location>
        <begin position="99"/>
        <end position="116"/>
    </location>
</feature>
<accession>S3BT55</accession>
<evidence type="ECO:0000259" key="9">
    <source>
        <dbReference type="PROSITE" id="PS50850"/>
    </source>
</evidence>
<feature type="transmembrane region" description="Helical" evidence="8">
    <location>
        <begin position="172"/>
        <end position="189"/>
    </location>
</feature>
<dbReference type="HOGENOM" id="CLU_012970_1_0_1"/>
<dbReference type="InterPro" id="IPR036259">
    <property type="entry name" value="MFS_trans_sf"/>
</dbReference>
<evidence type="ECO:0000256" key="1">
    <source>
        <dbReference type="ARBA" id="ARBA00004141"/>
    </source>
</evidence>
<keyword evidence="4 8" id="KW-0812">Transmembrane</keyword>
<feature type="transmembrane region" description="Helical" evidence="8">
    <location>
        <begin position="359"/>
        <end position="377"/>
    </location>
</feature>
<dbReference type="VEuPathDB" id="FungiDB:F503_06567"/>
<evidence type="ECO:0000256" key="3">
    <source>
        <dbReference type="ARBA" id="ARBA00022448"/>
    </source>
</evidence>
<dbReference type="PANTHER" id="PTHR23501:SF3">
    <property type="entry name" value="MAJOR FACILITATOR SUPERFAMILY (MFS) PROFILE DOMAIN-CONTAINING PROTEIN"/>
    <property type="match status" value="1"/>
</dbReference>
<dbReference type="AlphaFoldDB" id="S3BT55"/>
<feature type="transmembrane region" description="Helical" evidence="8">
    <location>
        <begin position="262"/>
        <end position="282"/>
    </location>
</feature>
<comment type="subcellular location">
    <subcellularLocation>
        <location evidence="1">Membrane</location>
        <topology evidence="1">Multi-pass membrane protein</topology>
    </subcellularLocation>
</comment>
<gene>
    <name evidence="10" type="ORF">F503_06567</name>
</gene>
<evidence type="ECO:0000256" key="7">
    <source>
        <dbReference type="SAM" id="MobiDB-lite"/>
    </source>
</evidence>
<feature type="region of interest" description="Disordered" evidence="7">
    <location>
        <begin position="28"/>
        <end position="72"/>
    </location>
</feature>
<evidence type="ECO:0000313" key="11">
    <source>
        <dbReference type="Proteomes" id="UP000016923"/>
    </source>
</evidence>
<keyword evidence="3" id="KW-0813">Transport</keyword>
<feature type="transmembrane region" description="Helical" evidence="8">
    <location>
        <begin position="491"/>
        <end position="511"/>
    </location>
</feature>
<keyword evidence="5 8" id="KW-1133">Transmembrane helix</keyword>
<feature type="transmembrane region" description="Helical" evidence="8">
    <location>
        <begin position="201"/>
        <end position="219"/>
    </location>
</feature>
<feature type="transmembrane region" description="Helical" evidence="8">
    <location>
        <begin position="434"/>
        <end position="457"/>
    </location>
</feature>
<dbReference type="Proteomes" id="UP000016923">
    <property type="component" value="Unassembled WGS sequence"/>
</dbReference>
<protein>
    <submittedName>
        <fullName evidence="10">Siderophore iron transporter</fullName>
    </submittedName>
</protein>
<dbReference type="OrthoDB" id="4078873at2759"/>
<feature type="transmembrane region" description="Helical" evidence="8">
    <location>
        <begin position="464"/>
        <end position="485"/>
    </location>
</feature>
<proteinExistence type="inferred from homology"/>
<reference evidence="10 11" key="1">
    <citation type="journal article" date="2013" name="BMC Genomics">
        <title>The genome and transcriptome of the pine saprophyte Ophiostoma piceae, and a comparison with the bark beetle-associated pine pathogen Grosmannia clavigera.</title>
        <authorList>
            <person name="Haridas S."/>
            <person name="Wang Y."/>
            <person name="Lim L."/>
            <person name="Massoumi Alamouti S."/>
            <person name="Jackman S."/>
            <person name="Docking R."/>
            <person name="Robertson G."/>
            <person name="Birol I."/>
            <person name="Bohlmann J."/>
            <person name="Breuil C."/>
        </authorList>
    </citation>
    <scope>NUCLEOTIDE SEQUENCE [LARGE SCALE GENOMIC DNA]</scope>
    <source>
        <strain evidence="10 11">UAMH 11346</strain>
    </source>
</reference>
<dbReference type="EMBL" id="KE148176">
    <property type="protein sequence ID" value="EPE02591.1"/>
    <property type="molecule type" value="Genomic_DNA"/>
</dbReference>
<evidence type="ECO:0000256" key="6">
    <source>
        <dbReference type="ARBA" id="ARBA00023136"/>
    </source>
</evidence>
<comment type="similarity">
    <text evidence="2">Belongs to the major facilitator superfamily.</text>
</comment>
<evidence type="ECO:0000256" key="8">
    <source>
        <dbReference type="SAM" id="Phobius"/>
    </source>
</evidence>
<dbReference type="SUPFAM" id="SSF103473">
    <property type="entry name" value="MFS general substrate transporter"/>
    <property type="match status" value="2"/>
</dbReference>
<dbReference type="GO" id="GO:0022857">
    <property type="term" value="F:transmembrane transporter activity"/>
    <property type="evidence" value="ECO:0007669"/>
    <property type="project" value="InterPro"/>
</dbReference>
<sequence>MAFFTQHSTSRMSVSSVPSVIFPNSVEGNISGRATGPENPESGLPNTPGTNLSTYTSTFPSPSKDASHPGHSSTLNDASFIMSGTQAGIKKMQLARRFWTKKTLIVAYTIIWIILFTDSLQQGMSGNLTPYVTSAFNGHSLTAATAVMASIIGGLCKLPLAKVLDIWGRPQGFAVSFIILVIGLVMMAACHNVNTYAAAQVFYWVGYNGLTYSLQIFMADTSPLENRALTFAFSTSPYLITAWICGPLSTTIKDGPGFRWGYGIFAIVTPLVCTPLLILFSYQGRKANKALEDARTPEDASTAAAAKATEAKKTAWQTVRHYAIEFDLFGLFLIISGLALFLLPFSIYSYQHQQWRSPMILGFLFAGIGFILAFGVYEKFGAPKTFIPFSLLTDRTVLGSCIASGALFVSFNVWENFYPSFLQVVTGVTMAQSGYIISIFSIGSCFFSFVVGGLVRWTGRFKWIAVYFGVPATIVGVVMLVFFRFATTPVALIIVAQIIIACAGGAMVICDQMALMATVPHEYLAVGLALENMFANIGGGIGSTIASALWTGVFPKALAKYLPDLTKEEIHAIYEDLSVQLSHPKGTPIRDGIEKAYSDAEMYMAIAAASVLIIPMVSVVVWRNVRVKDIQNARKPQNDAGVEKTGIDAQVTVTAAAEVTPKKWWFKCSPRKFFKS</sequence>
<evidence type="ECO:0000256" key="5">
    <source>
        <dbReference type="ARBA" id="ARBA00022989"/>
    </source>
</evidence>
<dbReference type="OMA" id="AATSHQY"/>
<keyword evidence="6 8" id="KW-0472">Membrane</keyword>
<feature type="transmembrane region" description="Helical" evidence="8">
    <location>
        <begin position="231"/>
        <end position="250"/>
    </location>
</feature>
<name>S3BT55_OPHP1</name>
<dbReference type="InterPro" id="IPR020846">
    <property type="entry name" value="MFS_dom"/>
</dbReference>
<evidence type="ECO:0000256" key="2">
    <source>
        <dbReference type="ARBA" id="ARBA00008335"/>
    </source>
</evidence>
<evidence type="ECO:0000256" key="4">
    <source>
        <dbReference type="ARBA" id="ARBA00022692"/>
    </source>
</evidence>
<dbReference type="InterPro" id="IPR011701">
    <property type="entry name" value="MFS"/>
</dbReference>
<keyword evidence="11" id="KW-1185">Reference proteome</keyword>
<feature type="transmembrane region" description="Helical" evidence="8">
    <location>
        <begin position="523"/>
        <end position="550"/>
    </location>
</feature>
<dbReference type="PROSITE" id="PS50850">
    <property type="entry name" value="MFS"/>
    <property type="match status" value="1"/>
</dbReference>
<dbReference type="PANTHER" id="PTHR23501">
    <property type="entry name" value="MAJOR FACILITATOR SUPERFAMILY"/>
    <property type="match status" value="1"/>
</dbReference>
<dbReference type="Pfam" id="PF07690">
    <property type="entry name" value="MFS_1"/>
    <property type="match status" value="1"/>
</dbReference>
<dbReference type="FunFam" id="1.20.1250.20:FF:000284">
    <property type="entry name" value="Siderophore iron transporter mirB"/>
    <property type="match status" value="1"/>
</dbReference>
<feature type="domain" description="Major facilitator superfamily (MFS) profile" evidence="9">
    <location>
        <begin position="107"/>
        <end position="626"/>
    </location>
</feature>
<dbReference type="Gene3D" id="1.20.1250.20">
    <property type="entry name" value="MFS general substrate transporter like domains"/>
    <property type="match status" value="2"/>
</dbReference>
<feature type="transmembrane region" description="Helical" evidence="8">
    <location>
        <begin position="397"/>
        <end position="414"/>
    </location>
</feature>